<reference evidence="2" key="1">
    <citation type="journal article" date="2018" name="Genome Biol.">
        <title>SKESA: strategic k-mer extension for scrupulous assemblies.</title>
        <authorList>
            <person name="Souvorov A."/>
            <person name="Agarwala R."/>
            <person name="Lipman D.J."/>
        </authorList>
    </citation>
    <scope>NUCLEOTIDE SEQUENCE</scope>
    <source>
        <strain evidence="2">BCW_3452</strain>
    </source>
</reference>
<feature type="transmembrane region" description="Helical" evidence="1">
    <location>
        <begin position="12"/>
        <end position="31"/>
    </location>
</feature>
<proteinExistence type="predicted"/>
<comment type="caution">
    <text evidence="2">The sequence shown here is derived from an EMBL/GenBank/DDBJ whole genome shotgun (WGS) entry which is preliminary data.</text>
</comment>
<organism evidence="2">
    <name type="scientific">Vibrio vulnificus</name>
    <dbReference type="NCBI Taxonomy" id="672"/>
    <lineage>
        <taxon>Bacteria</taxon>
        <taxon>Pseudomonadati</taxon>
        <taxon>Pseudomonadota</taxon>
        <taxon>Gammaproteobacteria</taxon>
        <taxon>Vibrionales</taxon>
        <taxon>Vibrionaceae</taxon>
        <taxon>Vibrio</taxon>
    </lineage>
</organism>
<name>A0A8H9N3M4_VIBVL</name>
<accession>A0A8H9N3M4</accession>
<reference evidence="2" key="2">
    <citation type="submission" date="2019-01" db="EMBL/GenBank/DDBJ databases">
        <authorList>
            <consortium name="NCBI Pathogen Detection Project"/>
        </authorList>
    </citation>
    <scope>NUCLEOTIDE SEQUENCE</scope>
    <source>
        <strain evidence="2">BCW_3452</strain>
    </source>
</reference>
<evidence type="ECO:0000313" key="2">
    <source>
        <dbReference type="EMBL" id="HAS8542173.1"/>
    </source>
</evidence>
<dbReference type="EMBL" id="DACRBY010000032">
    <property type="protein sequence ID" value="HAS8542173.1"/>
    <property type="molecule type" value="Genomic_DNA"/>
</dbReference>
<keyword evidence="1" id="KW-1133">Transmembrane helix</keyword>
<keyword evidence="1" id="KW-0812">Transmembrane</keyword>
<gene>
    <name evidence="2" type="ORF">I7730_20500</name>
</gene>
<feature type="transmembrane region" description="Helical" evidence="1">
    <location>
        <begin position="51"/>
        <end position="70"/>
    </location>
</feature>
<evidence type="ECO:0000256" key="1">
    <source>
        <dbReference type="SAM" id="Phobius"/>
    </source>
</evidence>
<dbReference type="AlphaFoldDB" id="A0A8H9N3M4"/>
<dbReference type="Proteomes" id="UP000863257">
    <property type="component" value="Unassembled WGS sequence"/>
</dbReference>
<protein>
    <submittedName>
        <fullName evidence="2">Uncharacterized protein</fullName>
    </submittedName>
</protein>
<keyword evidence="1" id="KW-0472">Membrane</keyword>
<sequence>MKNQNKRVAWHPVILHFHIIILAAFIGALCLFGNEALKPVTHMETTVGKGIVVYAYLITYLSIAAFCISLKAKTPPLKAPSFLKTYW</sequence>